<dbReference type="Proteomes" id="UP000287798">
    <property type="component" value="Unassembled WGS sequence"/>
</dbReference>
<dbReference type="EMBL" id="QZMU01000001">
    <property type="protein sequence ID" value="RRQ21301.1"/>
    <property type="molecule type" value="Genomic_DNA"/>
</dbReference>
<evidence type="ECO:0000313" key="1">
    <source>
        <dbReference type="EMBL" id="RRQ21301.1"/>
    </source>
</evidence>
<keyword evidence="2" id="KW-1185">Reference proteome</keyword>
<proteinExistence type="predicted"/>
<name>A0A426QHR8_9GAMM</name>
<reference evidence="1 2" key="1">
    <citation type="journal article" date="2010" name="Int. J. Syst. Evol. Microbiol.">
        <title>Thiohalobacter thiocyanaticus gen. nov., sp. nov., a moderately halophilic, sulfur-oxidizing gammaproteobacterium from hypersaline lakes, that utilizes thiocyanate.</title>
        <authorList>
            <person name="Sorokin D.Y."/>
            <person name="Kovaleva O.L."/>
            <person name="Tourova T.P."/>
            <person name="Muyzer G."/>
        </authorList>
    </citation>
    <scope>NUCLEOTIDE SEQUENCE [LARGE SCALE GENOMIC DNA]</scope>
    <source>
        <strain evidence="1 2">Hrh1</strain>
    </source>
</reference>
<organism evidence="1 2">
    <name type="scientific">Thiohalobacter thiocyanaticus</name>
    <dbReference type="NCBI Taxonomy" id="585455"/>
    <lineage>
        <taxon>Bacteria</taxon>
        <taxon>Pseudomonadati</taxon>
        <taxon>Pseudomonadota</taxon>
        <taxon>Gammaproteobacteria</taxon>
        <taxon>Thiohalobacterales</taxon>
        <taxon>Thiohalobacteraceae</taxon>
        <taxon>Thiohalobacter</taxon>
    </lineage>
</organism>
<gene>
    <name evidence="1" type="ORF">D6C00_04630</name>
</gene>
<evidence type="ECO:0000313" key="2">
    <source>
        <dbReference type="Proteomes" id="UP000287798"/>
    </source>
</evidence>
<sequence length="131" mass="14060">MHFILGATAGGITGKVGYEVLGGDNFSGFETPLATKHAFNGWADVFLNTPAAGLQDTYVQVGGMLMGTKLLAVYHDYQADQGGADYGTELNLLAARSFGKHYSAGIKYADYDADGFAVDTEKFWVWGQISF</sequence>
<dbReference type="AlphaFoldDB" id="A0A426QHR8"/>
<dbReference type="RefSeq" id="WP_158675288.1">
    <property type="nucleotide sequence ID" value="NZ_QZMU01000001.1"/>
</dbReference>
<dbReference type="OrthoDB" id="9767539at2"/>
<comment type="caution">
    <text evidence="1">The sequence shown here is derived from an EMBL/GenBank/DDBJ whole genome shotgun (WGS) entry which is preliminary data.</text>
</comment>
<accession>A0A426QHR8</accession>
<protein>
    <submittedName>
        <fullName evidence="1">Uncharacterized protein</fullName>
    </submittedName>
</protein>